<name>A0A699IF88_TANCI</name>
<comment type="caution">
    <text evidence="1">The sequence shown here is derived from an EMBL/GenBank/DDBJ whole genome shotgun (WGS) entry which is preliminary data.</text>
</comment>
<dbReference type="AlphaFoldDB" id="A0A699IF88"/>
<dbReference type="EMBL" id="BKCJ010275724">
    <property type="protein sequence ID" value="GEZ41166.1"/>
    <property type="molecule type" value="Genomic_DNA"/>
</dbReference>
<evidence type="ECO:0008006" key="2">
    <source>
        <dbReference type="Google" id="ProtNLM"/>
    </source>
</evidence>
<proteinExistence type="predicted"/>
<protein>
    <recommendedName>
        <fullName evidence="2">Monodehydroascorbate reductase</fullName>
    </recommendedName>
</protein>
<sequence length="217" mass="24840">MNLDRTLENLHYVDIEKELFDGMTFNEKEEEFQMIEEEFLLSLEGTPLQSQQVQQPTLNEVQEYVDCQLVHQDVLLRARGSNKDTRADVNVNAPAGQAPTMAPPVRTDDQILPRIRWVPIGKSNCYLDMDKSQSNPIYKIAVDLLKHTNFFRAFTTSSTIPSIYIQQFWDTITPVNNNQAFISPPSSDALINFVNELGYPKLVRNLSNVVTNDMFQP</sequence>
<accession>A0A699IF88</accession>
<reference evidence="1" key="1">
    <citation type="journal article" date="2019" name="Sci. Rep.">
        <title>Draft genome of Tanacetum cinerariifolium, the natural source of mosquito coil.</title>
        <authorList>
            <person name="Yamashiro T."/>
            <person name="Shiraishi A."/>
            <person name="Satake H."/>
            <person name="Nakayama K."/>
        </authorList>
    </citation>
    <scope>NUCLEOTIDE SEQUENCE</scope>
</reference>
<evidence type="ECO:0000313" key="1">
    <source>
        <dbReference type="EMBL" id="GEZ41166.1"/>
    </source>
</evidence>
<gene>
    <name evidence="1" type="ORF">Tci_513139</name>
</gene>
<organism evidence="1">
    <name type="scientific">Tanacetum cinerariifolium</name>
    <name type="common">Dalmatian daisy</name>
    <name type="synonym">Chrysanthemum cinerariifolium</name>
    <dbReference type="NCBI Taxonomy" id="118510"/>
    <lineage>
        <taxon>Eukaryota</taxon>
        <taxon>Viridiplantae</taxon>
        <taxon>Streptophyta</taxon>
        <taxon>Embryophyta</taxon>
        <taxon>Tracheophyta</taxon>
        <taxon>Spermatophyta</taxon>
        <taxon>Magnoliopsida</taxon>
        <taxon>eudicotyledons</taxon>
        <taxon>Gunneridae</taxon>
        <taxon>Pentapetalae</taxon>
        <taxon>asterids</taxon>
        <taxon>campanulids</taxon>
        <taxon>Asterales</taxon>
        <taxon>Asteraceae</taxon>
        <taxon>Asteroideae</taxon>
        <taxon>Anthemideae</taxon>
        <taxon>Anthemidinae</taxon>
        <taxon>Tanacetum</taxon>
    </lineage>
</organism>